<proteinExistence type="predicted"/>
<accession>A0A0E9PI08</accession>
<evidence type="ECO:0000313" key="1">
    <source>
        <dbReference type="EMBL" id="JAH03473.1"/>
    </source>
</evidence>
<organism evidence="1">
    <name type="scientific">Anguilla anguilla</name>
    <name type="common">European freshwater eel</name>
    <name type="synonym">Muraena anguilla</name>
    <dbReference type="NCBI Taxonomy" id="7936"/>
    <lineage>
        <taxon>Eukaryota</taxon>
        <taxon>Metazoa</taxon>
        <taxon>Chordata</taxon>
        <taxon>Craniata</taxon>
        <taxon>Vertebrata</taxon>
        <taxon>Euteleostomi</taxon>
        <taxon>Actinopterygii</taxon>
        <taxon>Neopterygii</taxon>
        <taxon>Teleostei</taxon>
        <taxon>Anguilliformes</taxon>
        <taxon>Anguillidae</taxon>
        <taxon>Anguilla</taxon>
    </lineage>
</organism>
<dbReference type="EMBL" id="GBXM01105104">
    <property type="protein sequence ID" value="JAH03473.1"/>
    <property type="molecule type" value="Transcribed_RNA"/>
</dbReference>
<sequence>MLAEPLFSFKKATLCPLMSAHFDVTEIYLMHRRFIAPEK</sequence>
<reference evidence="1" key="2">
    <citation type="journal article" date="2015" name="Fish Shellfish Immunol.">
        <title>Early steps in the European eel (Anguilla anguilla)-Vibrio vulnificus interaction in the gills: Role of the RtxA13 toxin.</title>
        <authorList>
            <person name="Callol A."/>
            <person name="Pajuelo D."/>
            <person name="Ebbesson L."/>
            <person name="Teles M."/>
            <person name="MacKenzie S."/>
            <person name="Amaro C."/>
        </authorList>
    </citation>
    <scope>NUCLEOTIDE SEQUENCE</scope>
</reference>
<name>A0A0E9PI08_ANGAN</name>
<protein>
    <submittedName>
        <fullName evidence="1">Uncharacterized protein</fullName>
    </submittedName>
</protein>
<reference evidence="1" key="1">
    <citation type="submission" date="2014-11" db="EMBL/GenBank/DDBJ databases">
        <authorList>
            <person name="Amaro Gonzalez C."/>
        </authorList>
    </citation>
    <scope>NUCLEOTIDE SEQUENCE</scope>
</reference>
<dbReference type="AlphaFoldDB" id="A0A0E9PI08"/>